<evidence type="ECO:0000313" key="2">
    <source>
        <dbReference type="EMBL" id="BCM24624.1"/>
    </source>
</evidence>
<evidence type="ECO:0008006" key="4">
    <source>
        <dbReference type="Google" id="ProtNLM"/>
    </source>
</evidence>
<dbReference type="AlphaFoldDB" id="A0A8D5GDH9"/>
<dbReference type="KEGG" id="mpau:ZMTM_08830"/>
<dbReference type="RefSeq" id="WP_225907099.1">
    <property type="nucleotide sequence ID" value="NZ_AP024110.1"/>
</dbReference>
<keyword evidence="1" id="KW-0472">Membrane</keyword>
<feature type="transmembrane region" description="Helical" evidence="1">
    <location>
        <begin position="35"/>
        <end position="61"/>
    </location>
</feature>
<reference evidence="2" key="1">
    <citation type="journal article" date="2021" name="Arch. Microbiol.">
        <title>Methyloradius palustris gen. nov., sp. nov., a methanol-oxidizing bacterium isolated from snow.</title>
        <authorList>
            <person name="Miyadera T."/>
            <person name="Kojima H."/>
            <person name="Fukui M."/>
        </authorList>
    </citation>
    <scope>NUCLEOTIDE SEQUENCE</scope>
    <source>
        <strain evidence="2">Zm11</strain>
    </source>
</reference>
<accession>A0A8D5GDH9</accession>
<feature type="transmembrane region" description="Helical" evidence="1">
    <location>
        <begin position="286"/>
        <end position="309"/>
    </location>
</feature>
<dbReference type="EMBL" id="AP024110">
    <property type="protein sequence ID" value="BCM24624.1"/>
    <property type="molecule type" value="Genomic_DNA"/>
</dbReference>
<feature type="transmembrane region" description="Helical" evidence="1">
    <location>
        <begin position="81"/>
        <end position="103"/>
    </location>
</feature>
<feature type="transmembrane region" description="Helical" evidence="1">
    <location>
        <begin position="124"/>
        <end position="146"/>
    </location>
</feature>
<keyword evidence="1" id="KW-1133">Transmembrane helix</keyword>
<organism evidence="2 3">
    <name type="scientific">Methyloradius palustris</name>
    <dbReference type="NCBI Taxonomy" id="2778876"/>
    <lineage>
        <taxon>Bacteria</taxon>
        <taxon>Pseudomonadati</taxon>
        <taxon>Pseudomonadota</taxon>
        <taxon>Betaproteobacteria</taxon>
        <taxon>Nitrosomonadales</taxon>
        <taxon>Methylophilaceae</taxon>
        <taxon>Methyloradius</taxon>
    </lineage>
</organism>
<keyword evidence="3" id="KW-1185">Reference proteome</keyword>
<feature type="transmembrane region" description="Helical" evidence="1">
    <location>
        <begin position="152"/>
        <end position="174"/>
    </location>
</feature>
<evidence type="ECO:0000313" key="3">
    <source>
        <dbReference type="Proteomes" id="UP000826722"/>
    </source>
</evidence>
<gene>
    <name evidence="2" type="ORF">ZMTM_08830</name>
</gene>
<name>A0A8D5GDH9_9PROT</name>
<protein>
    <recommendedName>
        <fullName evidence="4">Transmembrane protein</fullName>
    </recommendedName>
</protein>
<evidence type="ECO:0000256" key="1">
    <source>
        <dbReference type="SAM" id="Phobius"/>
    </source>
</evidence>
<sequence>MALSKTSSAESLGHQPVLPETYTDYIHANASVVSWAAILAGATSAAAFSLILLVLGAGLGLSSISPWAHEGVSATAFGVSTIVWVAVTQILASGLGGYLAGRLRTKWTGTHVDEVYFRDTAHGFLTWAVATLATAALLSSVIGSVVGGTAKAGASLAGGVATAVVSSGVTSAGVEMGRHHDSSGLEGGPIAYLVDSLFRPDPNATTDTSQSSVPLPEVTRIFINSANAETLPPVDASYLGQLVAKHTGLSQQDAERRVNDTFASLQAKKHEAEAMAKDAAEKARKATIYATLWLFVSFLMGAFSASLAATCGGRSRDV</sequence>
<dbReference type="Proteomes" id="UP000826722">
    <property type="component" value="Chromosome"/>
</dbReference>
<proteinExistence type="predicted"/>
<keyword evidence="1" id="KW-0812">Transmembrane</keyword>